<dbReference type="PANTHER" id="PTHR35897">
    <property type="entry name" value="METHYLTRANSFERASE AUSD"/>
    <property type="match status" value="1"/>
</dbReference>
<name>A0AAD6DGZ7_9EURO</name>
<evidence type="ECO:0000313" key="8">
    <source>
        <dbReference type="Proteomes" id="UP001216150"/>
    </source>
</evidence>
<comment type="similarity">
    <text evidence="4">Belongs to the class I-like SAM-binding methyltransferase superfamily.</text>
</comment>
<dbReference type="Proteomes" id="UP001216150">
    <property type="component" value="Unassembled WGS sequence"/>
</dbReference>
<organism evidence="7 8">
    <name type="scientific">Penicillium hetheringtonii</name>
    <dbReference type="NCBI Taxonomy" id="911720"/>
    <lineage>
        <taxon>Eukaryota</taxon>
        <taxon>Fungi</taxon>
        <taxon>Dikarya</taxon>
        <taxon>Ascomycota</taxon>
        <taxon>Pezizomycotina</taxon>
        <taxon>Eurotiomycetes</taxon>
        <taxon>Eurotiomycetidae</taxon>
        <taxon>Eurotiales</taxon>
        <taxon>Aspergillaceae</taxon>
        <taxon>Penicillium</taxon>
    </lineage>
</organism>
<dbReference type="CDD" id="cd02440">
    <property type="entry name" value="AdoMet_MTases"/>
    <property type="match status" value="1"/>
</dbReference>
<feature type="region of interest" description="Disordered" evidence="5">
    <location>
        <begin position="201"/>
        <end position="221"/>
    </location>
</feature>
<dbReference type="AlphaFoldDB" id="A0AAD6DGZ7"/>
<evidence type="ECO:0000313" key="7">
    <source>
        <dbReference type="EMBL" id="KAJ5580786.1"/>
    </source>
</evidence>
<evidence type="ECO:0000256" key="1">
    <source>
        <dbReference type="ARBA" id="ARBA00005179"/>
    </source>
</evidence>
<feature type="domain" description="Methyltransferase" evidence="6">
    <location>
        <begin position="93"/>
        <end position="193"/>
    </location>
</feature>
<dbReference type="InterPro" id="IPR029063">
    <property type="entry name" value="SAM-dependent_MTases_sf"/>
</dbReference>
<dbReference type="Gene3D" id="3.40.50.150">
    <property type="entry name" value="Vaccinia Virus protein VP39"/>
    <property type="match status" value="1"/>
</dbReference>
<protein>
    <recommendedName>
        <fullName evidence="6">Methyltransferase domain-containing protein</fullName>
    </recommendedName>
</protein>
<dbReference type="GO" id="GO:0016740">
    <property type="term" value="F:transferase activity"/>
    <property type="evidence" value="ECO:0007669"/>
    <property type="project" value="UniProtKB-KW"/>
</dbReference>
<dbReference type="InterPro" id="IPR051654">
    <property type="entry name" value="Meroterpenoid_MTases"/>
</dbReference>
<accession>A0AAD6DGZ7</accession>
<evidence type="ECO:0000256" key="2">
    <source>
        <dbReference type="ARBA" id="ARBA00022679"/>
    </source>
</evidence>
<reference evidence="7 8" key="1">
    <citation type="journal article" date="2023" name="IMA Fungus">
        <title>Comparative genomic study of the Penicillium genus elucidates a diverse pangenome and 15 lateral gene transfer events.</title>
        <authorList>
            <person name="Petersen C."/>
            <person name="Sorensen T."/>
            <person name="Nielsen M.R."/>
            <person name="Sondergaard T.E."/>
            <person name="Sorensen J.L."/>
            <person name="Fitzpatrick D.A."/>
            <person name="Frisvad J.C."/>
            <person name="Nielsen K.L."/>
        </authorList>
    </citation>
    <scope>NUCLEOTIDE SEQUENCE [LARGE SCALE GENOMIC DNA]</scope>
    <source>
        <strain evidence="7 8">IBT 29057</strain>
    </source>
</reference>
<keyword evidence="2" id="KW-0808">Transferase</keyword>
<proteinExistence type="inferred from homology"/>
<evidence type="ECO:0000256" key="4">
    <source>
        <dbReference type="ARBA" id="ARBA00038314"/>
    </source>
</evidence>
<keyword evidence="3" id="KW-0949">S-adenosyl-L-methionine</keyword>
<evidence type="ECO:0000259" key="6">
    <source>
        <dbReference type="Pfam" id="PF13649"/>
    </source>
</evidence>
<evidence type="ECO:0000256" key="5">
    <source>
        <dbReference type="SAM" id="MobiDB-lite"/>
    </source>
</evidence>
<comment type="pathway">
    <text evidence="1">Secondary metabolite biosynthesis.</text>
</comment>
<comment type="caution">
    <text evidence="7">The sequence shown here is derived from an EMBL/GenBank/DDBJ whole genome shotgun (WGS) entry which is preliminary data.</text>
</comment>
<dbReference type="Pfam" id="PF13649">
    <property type="entry name" value="Methyltransf_25"/>
    <property type="match status" value="1"/>
</dbReference>
<dbReference type="InterPro" id="IPR041698">
    <property type="entry name" value="Methyltransf_25"/>
</dbReference>
<evidence type="ECO:0000256" key="3">
    <source>
        <dbReference type="ARBA" id="ARBA00022691"/>
    </source>
</evidence>
<dbReference type="PANTHER" id="PTHR35897:SF1">
    <property type="entry name" value="METHYLTRANSFERASE AUSD"/>
    <property type="match status" value="1"/>
</dbReference>
<dbReference type="SUPFAM" id="SSF53335">
    <property type="entry name" value="S-adenosyl-L-methionine-dependent methyltransferases"/>
    <property type="match status" value="1"/>
</dbReference>
<dbReference type="EMBL" id="JAQJAC010000006">
    <property type="protein sequence ID" value="KAJ5580786.1"/>
    <property type="molecule type" value="Genomic_DNA"/>
</dbReference>
<feature type="compositionally biased region" description="Basic and acidic residues" evidence="5">
    <location>
        <begin position="211"/>
        <end position="221"/>
    </location>
</feature>
<sequence>MAKAETDLQKMLANGADPKELPWYEPKINDVPEPAKTILESYSKIPPGQVLQHVMDVFPYPCIGSFRFLDLSIPQSPAYPEVLQRLKSGQNFLDVGCAIGQEIRQLIYDGVPQKQIYASDLRRDFFDLGYDLFADSETMKAEFIVADIFDENSELVQKLAGKVDIVNAASFFHLFSWDKQVEAVKRVITLLRPQAGSLLIGRQAGQNNPKDPYDKQDPPKNYRHDIDSWKSLWVQVGRETGTKWLVDAWKEEWQGLDKGFDKWHVDVQSFKLRFVVRRL</sequence>
<keyword evidence="8" id="KW-1185">Reference proteome</keyword>
<gene>
    <name evidence="7" type="ORF">N7450_007087</name>
</gene>